<accession>A0A0F9U278</accession>
<proteinExistence type="predicted"/>
<dbReference type="AlphaFoldDB" id="A0A0F9U278"/>
<protein>
    <submittedName>
        <fullName evidence="1">Uncharacterized protein</fullName>
    </submittedName>
</protein>
<dbReference type="EMBL" id="LAZR01001259">
    <property type="protein sequence ID" value="KKN47758.1"/>
    <property type="molecule type" value="Genomic_DNA"/>
</dbReference>
<name>A0A0F9U278_9ZZZZ</name>
<sequence length="143" mass="15515">MNCIICKTETGSDNRRTCSGSCRAKAHRLRTRTPDNVAHAVERTHTDTGIVKGGICWCCGSDINMALVCCGPCAWSGKAAAQRAGRAPVRIGDRPTLHPSIIAGINRLTTNPDGTVDEQARTNRLAAAKRYQRMFPERTYTGV</sequence>
<organism evidence="1">
    <name type="scientific">marine sediment metagenome</name>
    <dbReference type="NCBI Taxonomy" id="412755"/>
    <lineage>
        <taxon>unclassified sequences</taxon>
        <taxon>metagenomes</taxon>
        <taxon>ecological metagenomes</taxon>
    </lineage>
</organism>
<evidence type="ECO:0000313" key="1">
    <source>
        <dbReference type="EMBL" id="KKN47758.1"/>
    </source>
</evidence>
<gene>
    <name evidence="1" type="ORF">LCGC14_0659920</name>
</gene>
<reference evidence="1" key="1">
    <citation type="journal article" date="2015" name="Nature">
        <title>Complex archaea that bridge the gap between prokaryotes and eukaryotes.</title>
        <authorList>
            <person name="Spang A."/>
            <person name="Saw J.H."/>
            <person name="Jorgensen S.L."/>
            <person name="Zaremba-Niedzwiedzka K."/>
            <person name="Martijn J."/>
            <person name="Lind A.E."/>
            <person name="van Eijk R."/>
            <person name="Schleper C."/>
            <person name="Guy L."/>
            <person name="Ettema T.J."/>
        </authorList>
    </citation>
    <scope>NUCLEOTIDE SEQUENCE</scope>
</reference>
<comment type="caution">
    <text evidence="1">The sequence shown here is derived from an EMBL/GenBank/DDBJ whole genome shotgun (WGS) entry which is preliminary data.</text>
</comment>